<dbReference type="SMART" id="SM00448">
    <property type="entry name" value="REC"/>
    <property type="match status" value="1"/>
</dbReference>
<evidence type="ECO:0000256" key="9">
    <source>
        <dbReference type="PROSITE-ProRule" id="PRU00169"/>
    </source>
</evidence>
<evidence type="ECO:0000259" key="12">
    <source>
        <dbReference type="PROSITE" id="PS50110"/>
    </source>
</evidence>
<dbReference type="InterPro" id="IPR004358">
    <property type="entry name" value="Sig_transdc_His_kin-like_C"/>
</dbReference>
<dbReference type="InterPro" id="IPR010559">
    <property type="entry name" value="Sig_transdc_His_kin_internal"/>
</dbReference>
<protein>
    <recommendedName>
        <fullName evidence="2">histidine kinase</fullName>
        <ecNumber evidence="2">2.7.13.3</ecNumber>
    </recommendedName>
</protein>
<feature type="modified residue" description="4-aspartylphosphate" evidence="9">
    <location>
        <position position="579"/>
    </location>
</feature>
<proteinExistence type="predicted"/>
<keyword evidence="8" id="KW-0902">Two-component regulatory system</keyword>
<dbReference type="PANTHER" id="PTHR43047">
    <property type="entry name" value="TWO-COMPONENT HISTIDINE PROTEIN KINASE"/>
    <property type="match status" value="1"/>
</dbReference>
<feature type="transmembrane region" description="Helical" evidence="10">
    <location>
        <begin position="42"/>
        <end position="60"/>
    </location>
</feature>
<feature type="transmembrane region" description="Helical" evidence="10">
    <location>
        <begin position="169"/>
        <end position="189"/>
    </location>
</feature>
<dbReference type="Pfam" id="PF00072">
    <property type="entry name" value="Response_reg"/>
    <property type="match status" value="1"/>
</dbReference>
<keyword evidence="10" id="KW-0472">Membrane</keyword>
<feature type="transmembrane region" description="Helical" evidence="10">
    <location>
        <begin position="108"/>
        <end position="124"/>
    </location>
</feature>
<evidence type="ECO:0000256" key="4">
    <source>
        <dbReference type="ARBA" id="ARBA00022679"/>
    </source>
</evidence>
<feature type="domain" description="Histidine kinase" evidence="11">
    <location>
        <begin position="757"/>
        <end position="851"/>
    </location>
</feature>
<evidence type="ECO:0000256" key="1">
    <source>
        <dbReference type="ARBA" id="ARBA00000085"/>
    </source>
</evidence>
<keyword evidence="5" id="KW-0547">Nucleotide-binding</keyword>
<dbReference type="GO" id="GO:0005524">
    <property type="term" value="F:ATP binding"/>
    <property type="evidence" value="ECO:0007669"/>
    <property type="project" value="UniProtKB-KW"/>
</dbReference>
<feature type="transmembrane region" description="Helical" evidence="10">
    <location>
        <begin position="136"/>
        <end position="157"/>
    </location>
</feature>
<dbReference type="PRINTS" id="PR00344">
    <property type="entry name" value="BCTRLSENSOR"/>
</dbReference>
<dbReference type="Proteomes" id="UP001596109">
    <property type="component" value="Unassembled WGS sequence"/>
</dbReference>
<dbReference type="RefSeq" id="WP_381432492.1">
    <property type="nucleotide sequence ID" value="NZ_JBHSNO010000005.1"/>
</dbReference>
<dbReference type="PANTHER" id="PTHR43047:SF72">
    <property type="entry name" value="OSMOSENSING HISTIDINE PROTEIN KINASE SLN1"/>
    <property type="match status" value="1"/>
</dbReference>
<dbReference type="PROSITE" id="PS50109">
    <property type="entry name" value="HIS_KIN"/>
    <property type="match status" value="2"/>
</dbReference>
<keyword evidence="10" id="KW-1133">Transmembrane helix</keyword>
<dbReference type="Pfam" id="PF02518">
    <property type="entry name" value="HATPase_c"/>
    <property type="match status" value="2"/>
</dbReference>
<dbReference type="Gene3D" id="3.40.50.2300">
    <property type="match status" value="1"/>
</dbReference>
<dbReference type="InterPro" id="IPR001789">
    <property type="entry name" value="Sig_transdc_resp-reg_receiver"/>
</dbReference>
<reference evidence="14" key="1">
    <citation type="journal article" date="2019" name="Int. J. Syst. Evol. Microbiol.">
        <title>The Global Catalogue of Microorganisms (GCM) 10K type strain sequencing project: providing services to taxonomists for standard genome sequencing and annotation.</title>
        <authorList>
            <consortium name="The Broad Institute Genomics Platform"/>
            <consortium name="The Broad Institute Genome Sequencing Center for Infectious Disease"/>
            <person name="Wu L."/>
            <person name="Ma J."/>
        </authorList>
    </citation>
    <scope>NUCLEOTIDE SEQUENCE [LARGE SCALE GENOMIC DNA]</scope>
    <source>
        <strain evidence="14">CGMCC 4.1434</strain>
    </source>
</reference>
<gene>
    <name evidence="13" type="ORF">ACFPRA_08130</name>
</gene>
<dbReference type="InterPro" id="IPR036097">
    <property type="entry name" value="HisK_dim/P_sf"/>
</dbReference>
<evidence type="ECO:0000256" key="3">
    <source>
        <dbReference type="ARBA" id="ARBA00022553"/>
    </source>
</evidence>
<keyword evidence="7 13" id="KW-0067">ATP-binding</keyword>
<dbReference type="Pfam" id="PF00512">
    <property type="entry name" value="HisKA"/>
    <property type="match status" value="1"/>
</dbReference>
<dbReference type="CDD" id="cd16922">
    <property type="entry name" value="HATPase_EvgS-ArcB-TorS-like"/>
    <property type="match status" value="1"/>
</dbReference>
<dbReference type="SMART" id="SM00388">
    <property type="entry name" value="HisKA"/>
    <property type="match status" value="1"/>
</dbReference>
<comment type="catalytic activity">
    <reaction evidence="1">
        <text>ATP + protein L-histidine = ADP + protein N-phospho-L-histidine.</text>
        <dbReference type="EC" id="2.7.13.3"/>
    </reaction>
</comment>
<feature type="domain" description="Response regulatory" evidence="12">
    <location>
        <begin position="530"/>
        <end position="646"/>
    </location>
</feature>
<dbReference type="Pfam" id="PF06580">
    <property type="entry name" value="His_kinase"/>
    <property type="match status" value="1"/>
</dbReference>
<dbReference type="SUPFAM" id="SSF47384">
    <property type="entry name" value="Homodimeric domain of signal transducing histidine kinase"/>
    <property type="match status" value="1"/>
</dbReference>
<comment type="caution">
    <text evidence="13">The sequence shown here is derived from an EMBL/GenBank/DDBJ whole genome shotgun (WGS) entry which is preliminary data.</text>
</comment>
<dbReference type="Gene3D" id="1.10.287.130">
    <property type="match status" value="1"/>
</dbReference>
<dbReference type="InterPro" id="IPR003661">
    <property type="entry name" value="HisK_dim/P_dom"/>
</dbReference>
<dbReference type="InterPro" id="IPR005467">
    <property type="entry name" value="His_kinase_dom"/>
</dbReference>
<keyword evidence="6" id="KW-0418">Kinase</keyword>
<evidence type="ECO:0000313" key="14">
    <source>
        <dbReference type="Proteomes" id="UP001596109"/>
    </source>
</evidence>
<dbReference type="CDD" id="cd00082">
    <property type="entry name" value="HisKA"/>
    <property type="match status" value="1"/>
</dbReference>
<evidence type="ECO:0000256" key="6">
    <source>
        <dbReference type="ARBA" id="ARBA00022777"/>
    </source>
</evidence>
<dbReference type="InterPro" id="IPR011623">
    <property type="entry name" value="7TMR_DISM_rcpt_extracell_dom1"/>
</dbReference>
<dbReference type="InterPro" id="IPR003594">
    <property type="entry name" value="HATPase_dom"/>
</dbReference>
<dbReference type="InterPro" id="IPR036890">
    <property type="entry name" value="HATPase_C_sf"/>
</dbReference>
<dbReference type="SUPFAM" id="SSF52172">
    <property type="entry name" value="CheY-like"/>
    <property type="match status" value="1"/>
</dbReference>
<sequence>MRRSVASILSLLIIAVTLLSIYLNNGLQNLNGSIVLGEKNNILDAILFAGYIVLALYYLGSFLQIRNEYYQLYFSIYFFIQALYFATLNEQLFLLSFQNFNSISIKSMQIALIHLSVVFFLLYVDSFFQKYANRKIVIRLIGLLVLHILLFGIPNVFEFMTNHFPMENYRIIVILMLGMCNVYIVHVLLKAFWDKTAWSEYLLVIVTTFICHRILIGLHFLVAMEIGYVHVLLFIIMTMGLSLLMGRRFQSSHLQVEQLSNDLLLYDHLKDEFLKRTSHRLQVPLQTVLNLSQSLMEGTEGPLRLNQQETVTRIQQAGKRLSVIAEDLLSATTIQQVDTSSQPTSVRLTVVDEMLEEMSFLLPPFSPVAIRNEIAHELPPVYVDPQSLKQIVFNLMDNAIKYTRQGTIIVTAKVREDQMQIFIEDTGIGIEKAYQELIFTSFFQINNEQNTEGMGIGLAIAKQLIELSGGAIWVQSEFGKGSCFTFTLPLAVLYESERNDEMELEIRTEHDRDIVKLELPQRVAGQRKMTIGIVDDDHTTIQLLVDLLSQLQFTVIAVDNGQQAFEMMKKNHVDLLIIDLVMPKMSGYEVCKLLRQEYSLVELPILLLTAGTRSVDAVTAMTVGANDFLRKPIYAEELKAKVESLCSMKQAAQTAVHNELSYFYAQIAPHFLYNTLNTIIAMTYIDAEKTREALQHLATYFRGKLDFYKNNSMISLKQEMELVAAYVAIEQMRYGDRLTVHYDIDERIQTELPAMTIQPLVENAIQHGISKKRGGGTLSISIRKGDEGMIIVIQDDGVGIKAEQKETLLSGDGIGFVNAFNKLKLLKNAQFKLESQEGQGTKITIILPEVTQNESDTSR</sequence>
<dbReference type="SUPFAM" id="SSF55874">
    <property type="entry name" value="ATPase domain of HSP90 chaperone/DNA topoisomerase II/histidine kinase"/>
    <property type="match status" value="2"/>
</dbReference>
<name>A0ABW0THD8_9BACL</name>
<accession>A0ABW0THD8</accession>
<dbReference type="EC" id="2.7.13.3" evidence="2"/>
<keyword evidence="4" id="KW-0808">Transferase</keyword>
<dbReference type="CDD" id="cd17574">
    <property type="entry name" value="REC_OmpR"/>
    <property type="match status" value="1"/>
</dbReference>
<evidence type="ECO:0000256" key="8">
    <source>
        <dbReference type="ARBA" id="ARBA00023012"/>
    </source>
</evidence>
<dbReference type="Gene3D" id="3.30.565.10">
    <property type="entry name" value="Histidine kinase-like ATPase, C-terminal domain"/>
    <property type="match status" value="2"/>
</dbReference>
<evidence type="ECO:0000256" key="10">
    <source>
        <dbReference type="SAM" id="Phobius"/>
    </source>
</evidence>
<feature type="domain" description="Histidine kinase" evidence="11">
    <location>
        <begin position="276"/>
        <end position="492"/>
    </location>
</feature>
<evidence type="ECO:0000313" key="13">
    <source>
        <dbReference type="EMBL" id="MFC5588851.1"/>
    </source>
</evidence>
<evidence type="ECO:0000256" key="5">
    <source>
        <dbReference type="ARBA" id="ARBA00022741"/>
    </source>
</evidence>
<dbReference type="SMART" id="SM00387">
    <property type="entry name" value="HATPase_c"/>
    <property type="match status" value="2"/>
</dbReference>
<evidence type="ECO:0000256" key="7">
    <source>
        <dbReference type="ARBA" id="ARBA00022840"/>
    </source>
</evidence>
<dbReference type="Pfam" id="PF07695">
    <property type="entry name" value="7TMR-DISM_7TM"/>
    <property type="match status" value="1"/>
</dbReference>
<feature type="transmembrane region" description="Helical" evidence="10">
    <location>
        <begin position="5"/>
        <end position="22"/>
    </location>
</feature>
<evidence type="ECO:0000259" key="11">
    <source>
        <dbReference type="PROSITE" id="PS50109"/>
    </source>
</evidence>
<dbReference type="PROSITE" id="PS50110">
    <property type="entry name" value="RESPONSE_REGULATORY"/>
    <property type="match status" value="1"/>
</dbReference>
<keyword evidence="14" id="KW-1185">Reference proteome</keyword>
<dbReference type="InterPro" id="IPR011006">
    <property type="entry name" value="CheY-like_superfamily"/>
</dbReference>
<keyword evidence="10" id="KW-0812">Transmembrane</keyword>
<feature type="transmembrane region" description="Helical" evidence="10">
    <location>
        <begin position="72"/>
        <end position="88"/>
    </location>
</feature>
<evidence type="ECO:0000256" key="2">
    <source>
        <dbReference type="ARBA" id="ARBA00012438"/>
    </source>
</evidence>
<organism evidence="13 14">
    <name type="scientific">Sporosarcina soli</name>
    <dbReference type="NCBI Taxonomy" id="334736"/>
    <lineage>
        <taxon>Bacteria</taxon>
        <taxon>Bacillati</taxon>
        <taxon>Bacillota</taxon>
        <taxon>Bacilli</taxon>
        <taxon>Bacillales</taxon>
        <taxon>Caryophanaceae</taxon>
        <taxon>Sporosarcina</taxon>
    </lineage>
</organism>
<keyword evidence="3 9" id="KW-0597">Phosphoprotein</keyword>
<dbReference type="EMBL" id="JBHSNO010000005">
    <property type="protein sequence ID" value="MFC5588851.1"/>
    <property type="molecule type" value="Genomic_DNA"/>
</dbReference>